<gene>
    <name evidence="2" type="ORF">KI659_07770</name>
</gene>
<dbReference type="PANTHER" id="PTHR42852">
    <property type="entry name" value="THIOL:DISULFIDE INTERCHANGE PROTEIN DSBE"/>
    <property type="match status" value="1"/>
</dbReference>
<evidence type="ECO:0000313" key="3">
    <source>
        <dbReference type="Proteomes" id="UP001319104"/>
    </source>
</evidence>
<dbReference type="Pfam" id="PF00578">
    <property type="entry name" value="AhpC-TSA"/>
    <property type="match status" value="1"/>
</dbReference>
<dbReference type="InterPro" id="IPR013766">
    <property type="entry name" value="Thioredoxin_domain"/>
</dbReference>
<dbReference type="PROSITE" id="PS51352">
    <property type="entry name" value="THIOREDOXIN_2"/>
    <property type="match status" value="1"/>
</dbReference>
<sequence>MKSIIIALLAFGLFHSDGKLKIVSFEEFEEIIEAPSDGIRVYNFWATWCAPCIKEMPHFQTVSRSEGVELMFVSLDDGRKPDRVENFMEKRNITSPVVLLDDIDYNRWIGKVSDDWSGAIPATLFIDANGKRHFHEGEMSEQELKDFINKLK</sequence>
<evidence type="ECO:0000313" key="2">
    <source>
        <dbReference type="EMBL" id="MBS9523910.1"/>
    </source>
</evidence>
<dbReference type="SUPFAM" id="SSF52833">
    <property type="entry name" value="Thioredoxin-like"/>
    <property type="match status" value="1"/>
</dbReference>
<proteinExistence type="predicted"/>
<evidence type="ECO:0000259" key="1">
    <source>
        <dbReference type="PROSITE" id="PS51352"/>
    </source>
</evidence>
<dbReference type="Proteomes" id="UP001319104">
    <property type="component" value="Unassembled WGS sequence"/>
</dbReference>
<accession>A0AAP2G3W6</accession>
<feature type="domain" description="Thioredoxin" evidence="1">
    <location>
        <begin position="2"/>
        <end position="152"/>
    </location>
</feature>
<keyword evidence="3" id="KW-1185">Reference proteome</keyword>
<dbReference type="GO" id="GO:0016209">
    <property type="term" value="F:antioxidant activity"/>
    <property type="evidence" value="ECO:0007669"/>
    <property type="project" value="InterPro"/>
</dbReference>
<dbReference type="CDD" id="cd02966">
    <property type="entry name" value="TlpA_like_family"/>
    <property type="match status" value="1"/>
</dbReference>
<organism evidence="2 3">
    <name type="scientific">Litoribacter ruber</name>
    <dbReference type="NCBI Taxonomy" id="702568"/>
    <lineage>
        <taxon>Bacteria</taxon>
        <taxon>Pseudomonadati</taxon>
        <taxon>Bacteroidota</taxon>
        <taxon>Cytophagia</taxon>
        <taxon>Cytophagales</taxon>
        <taxon>Cyclobacteriaceae</taxon>
        <taxon>Litoribacter</taxon>
    </lineage>
</organism>
<dbReference type="InterPro" id="IPR050553">
    <property type="entry name" value="Thioredoxin_ResA/DsbE_sf"/>
</dbReference>
<dbReference type="InterPro" id="IPR000866">
    <property type="entry name" value="AhpC/TSA"/>
</dbReference>
<dbReference type="EMBL" id="JAHCMY010000003">
    <property type="protein sequence ID" value="MBS9523910.1"/>
    <property type="molecule type" value="Genomic_DNA"/>
</dbReference>
<protein>
    <submittedName>
        <fullName evidence="2">TlpA family protein disulfide reductase</fullName>
    </submittedName>
</protein>
<dbReference type="RefSeq" id="WP_213944783.1">
    <property type="nucleotide sequence ID" value="NZ_JAHBGI010000005.1"/>
</dbReference>
<name>A0AAP2G3W6_9BACT</name>
<dbReference type="Gene3D" id="3.40.30.10">
    <property type="entry name" value="Glutaredoxin"/>
    <property type="match status" value="1"/>
</dbReference>
<reference evidence="2 3" key="1">
    <citation type="submission" date="2021-05" db="EMBL/GenBank/DDBJ databases">
        <authorList>
            <person name="Zhang Z.D."/>
            <person name="Osman G."/>
        </authorList>
    </citation>
    <scope>NUCLEOTIDE SEQUENCE [LARGE SCALE GENOMIC DNA]</scope>
    <source>
        <strain evidence="2 3">KCTC 32217</strain>
    </source>
</reference>
<dbReference type="GO" id="GO:0016491">
    <property type="term" value="F:oxidoreductase activity"/>
    <property type="evidence" value="ECO:0007669"/>
    <property type="project" value="InterPro"/>
</dbReference>
<dbReference type="PANTHER" id="PTHR42852:SF17">
    <property type="entry name" value="THIOREDOXIN-LIKE PROTEIN HI_1115"/>
    <property type="match status" value="1"/>
</dbReference>
<comment type="caution">
    <text evidence="2">The sequence shown here is derived from an EMBL/GenBank/DDBJ whole genome shotgun (WGS) entry which is preliminary data.</text>
</comment>
<dbReference type="InterPro" id="IPR036249">
    <property type="entry name" value="Thioredoxin-like_sf"/>
</dbReference>
<dbReference type="AlphaFoldDB" id="A0AAP2G3W6"/>